<dbReference type="AlphaFoldDB" id="A0A345HC82"/>
<dbReference type="KEGG" id="fat:DVK85_08050"/>
<organism evidence="1 2">
    <name type="scientific">Flavobacterium arcticum</name>
    <dbReference type="NCBI Taxonomy" id="1784713"/>
    <lineage>
        <taxon>Bacteria</taxon>
        <taxon>Pseudomonadati</taxon>
        <taxon>Bacteroidota</taxon>
        <taxon>Flavobacteriia</taxon>
        <taxon>Flavobacteriales</taxon>
        <taxon>Flavobacteriaceae</taxon>
        <taxon>Flavobacterium</taxon>
    </lineage>
</organism>
<dbReference type="EMBL" id="CP031188">
    <property type="protein sequence ID" value="AXG74192.1"/>
    <property type="molecule type" value="Genomic_DNA"/>
</dbReference>
<keyword evidence="2" id="KW-1185">Reference proteome</keyword>
<proteinExistence type="predicted"/>
<gene>
    <name evidence="1" type="ORF">DVK85_08050</name>
</gene>
<dbReference type="RefSeq" id="WP_114677950.1">
    <property type="nucleotide sequence ID" value="NZ_CP031188.1"/>
</dbReference>
<protein>
    <submittedName>
        <fullName evidence="1">Uncharacterized protein</fullName>
    </submittedName>
</protein>
<evidence type="ECO:0000313" key="1">
    <source>
        <dbReference type="EMBL" id="AXG74192.1"/>
    </source>
</evidence>
<reference evidence="1 2" key="1">
    <citation type="submission" date="2018-07" db="EMBL/GenBank/DDBJ databases">
        <title>Complete genome sequence of Flavobacterium arcticum type strain SM1502T.</title>
        <authorList>
            <person name="Li Y."/>
            <person name="Li D.-D."/>
        </authorList>
    </citation>
    <scope>NUCLEOTIDE SEQUENCE [LARGE SCALE GENOMIC DNA]</scope>
    <source>
        <strain evidence="1 2">SM1502</strain>
    </source>
</reference>
<dbReference type="Proteomes" id="UP000253951">
    <property type="component" value="Chromosome"/>
</dbReference>
<accession>A0A345HC82</accession>
<name>A0A345HC82_9FLAO</name>
<evidence type="ECO:0000313" key="2">
    <source>
        <dbReference type="Proteomes" id="UP000253951"/>
    </source>
</evidence>
<sequence>MKKMTTITTVNPKEYLNRGSSKDLMLSIDKKSIDVDLVINVTDAAFKYSGHSYIIEQNGFKGIVFGYHKGDGGNDSDTQGTPASISMNIKTTIQDDKFANWEEGEVRIMIMNEGDKDEFVAMKKYFQTYLNTFEYTEVQDIDFTIFNIYWNSRNQDFEVLFDNPINPIIPIIPGPRFTKDGGVLTLKFRR</sequence>